<keyword evidence="3 5" id="KW-1133">Transmembrane helix</keyword>
<evidence type="ECO:0000256" key="3">
    <source>
        <dbReference type="ARBA" id="ARBA00022989"/>
    </source>
</evidence>
<proteinExistence type="predicted"/>
<dbReference type="Gene3D" id="1.20.58.340">
    <property type="entry name" value="Magnesium transport protein CorA, transmembrane region"/>
    <property type="match status" value="1"/>
</dbReference>
<sequence length="359" mass="40354">MITPSYRNFVEYRARANPCVSRLSNYLQHECVGESKVTYLDYTNQSLEPRRIDVPEDEISQLLIMSPSVSTRFVFVENISPGLIMLLGEKLDIDPLFFADYIHHAFANLEKTSSPPSLATLPSSIATRDHIHLHCQKVIDLEGTDDELKKARYDLKTRSNVPRHVRRLVTLPGKRLALAQTCCSFFIRHIGDMSICLFLVDPPVTSVVHSLGTDLTSMYKASVSHGSFEDFRALGSYSTFEKSPFGDTWNKSSQMVMVATSLIQLLDSRHSILEAINTKRLTFLALVFVPLAWVSSLFSMSDGYSPGHELFWVYFATALPVLAVVLLLSALPYGKIAIAAKSYKARVRNHEMRFLGEPV</sequence>
<feature type="transmembrane region" description="Helical" evidence="5">
    <location>
        <begin position="311"/>
        <end position="334"/>
    </location>
</feature>
<keyword evidence="4 5" id="KW-0472">Membrane</keyword>
<name>A0A5C6TEI6_FUSOC</name>
<dbReference type="InterPro" id="IPR045863">
    <property type="entry name" value="CorA_TM1_TM2"/>
</dbReference>
<feature type="transmembrane region" description="Helical" evidence="5">
    <location>
        <begin position="281"/>
        <end position="299"/>
    </location>
</feature>
<accession>A0A5C6TEI6</accession>
<evidence type="ECO:0000313" key="6">
    <source>
        <dbReference type="EMBL" id="TXC09475.1"/>
    </source>
</evidence>
<evidence type="ECO:0000256" key="2">
    <source>
        <dbReference type="ARBA" id="ARBA00022692"/>
    </source>
</evidence>
<reference evidence="6 7" key="1">
    <citation type="submission" date="2019-07" db="EMBL/GenBank/DDBJ databases">
        <title>The First High-Quality Draft Genome Sequence of the Causal Agent of the Current Panama Disease Epidemic.</title>
        <authorList>
            <person name="Warmington R.J."/>
            <person name="Kay W."/>
            <person name="Jeffries A."/>
            <person name="Bebber D."/>
            <person name="Moore K."/>
            <person name="Studholme D.J."/>
        </authorList>
    </citation>
    <scope>NUCLEOTIDE SEQUENCE [LARGE SCALE GENOMIC DNA]</scope>
    <source>
        <strain evidence="6 7">TR4</strain>
    </source>
</reference>
<evidence type="ECO:0000256" key="1">
    <source>
        <dbReference type="ARBA" id="ARBA00004141"/>
    </source>
</evidence>
<dbReference type="GO" id="GO:0016020">
    <property type="term" value="C:membrane"/>
    <property type="evidence" value="ECO:0007669"/>
    <property type="project" value="UniProtKB-SubCell"/>
</dbReference>
<dbReference type="EMBL" id="VMNF01000004">
    <property type="protein sequence ID" value="TXC09475.1"/>
    <property type="molecule type" value="Genomic_DNA"/>
</dbReference>
<protein>
    <submittedName>
        <fullName evidence="6">Uncharacterized protein</fullName>
    </submittedName>
</protein>
<organism evidence="6 7">
    <name type="scientific">Fusarium oxysporum f. sp. cubense</name>
    <dbReference type="NCBI Taxonomy" id="61366"/>
    <lineage>
        <taxon>Eukaryota</taxon>
        <taxon>Fungi</taxon>
        <taxon>Dikarya</taxon>
        <taxon>Ascomycota</taxon>
        <taxon>Pezizomycotina</taxon>
        <taxon>Sordariomycetes</taxon>
        <taxon>Hypocreomycetidae</taxon>
        <taxon>Hypocreales</taxon>
        <taxon>Nectriaceae</taxon>
        <taxon>Fusarium</taxon>
        <taxon>Fusarium oxysporum species complex</taxon>
    </lineage>
</organism>
<dbReference type="AlphaFoldDB" id="A0A5C6TEI6"/>
<keyword evidence="2 5" id="KW-0812">Transmembrane</keyword>
<dbReference type="SUPFAM" id="SSF144083">
    <property type="entry name" value="Magnesium transport protein CorA, transmembrane region"/>
    <property type="match status" value="1"/>
</dbReference>
<evidence type="ECO:0000256" key="4">
    <source>
        <dbReference type="ARBA" id="ARBA00023136"/>
    </source>
</evidence>
<dbReference type="Proteomes" id="UP000321331">
    <property type="component" value="Unassembled WGS sequence"/>
</dbReference>
<comment type="subcellular location">
    <subcellularLocation>
        <location evidence="1">Membrane</location>
        <topology evidence="1">Multi-pass membrane protein</topology>
    </subcellularLocation>
</comment>
<evidence type="ECO:0000313" key="7">
    <source>
        <dbReference type="Proteomes" id="UP000321331"/>
    </source>
</evidence>
<gene>
    <name evidence="6" type="ORF">FocTR4_00004630</name>
</gene>
<comment type="caution">
    <text evidence="6">The sequence shown here is derived from an EMBL/GenBank/DDBJ whole genome shotgun (WGS) entry which is preliminary data.</text>
</comment>
<evidence type="ECO:0000256" key="5">
    <source>
        <dbReference type="SAM" id="Phobius"/>
    </source>
</evidence>